<reference evidence="1 2" key="1">
    <citation type="submission" date="2021-06" db="EMBL/GenBank/DDBJ databases">
        <title>Ulceroglandular infection and bacteremia caused by Francisella salimarina in an immunocompromised patient, France.</title>
        <authorList>
            <person name="Hennebique A."/>
            <person name="Caspar Y."/>
            <person name="Maurin M."/>
            <person name="Boisset S."/>
            <person name="Pelloux I."/>
            <person name="Gallego-Hernanz M.P."/>
            <person name="Burucoa C."/>
            <person name="Cazenave-Roblot F."/>
            <person name="Plouzeau C."/>
            <person name="Rammaert B."/>
        </authorList>
    </citation>
    <scope>NUCLEOTIDE SEQUENCE [LARGE SCALE GENOMIC DNA]</scope>
    <source>
        <strain evidence="1 2">CHUGA-F75</strain>
    </source>
</reference>
<gene>
    <name evidence="1" type="ORF">KQR59_04115</name>
</gene>
<protein>
    <submittedName>
        <fullName evidence="1">Uncharacterized protein</fullName>
    </submittedName>
</protein>
<keyword evidence="2" id="KW-1185">Reference proteome</keyword>
<dbReference type="Proteomes" id="UP000683421">
    <property type="component" value="Chromosome"/>
</dbReference>
<evidence type="ECO:0000313" key="1">
    <source>
        <dbReference type="EMBL" id="QWV00231.1"/>
    </source>
</evidence>
<evidence type="ECO:0000313" key="2">
    <source>
        <dbReference type="Proteomes" id="UP000683421"/>
    </source>
</evidence>
<accession>A0AAJ4TLS9</accession>
<dbReference type="EMBL" id="CP076680">
    <property type="protein sequence ID" value="QWV00231.1"/>
    <property type="molecule type" value="Genomic_DNA"/>
</dbReference>
<dbReference type="AlphaFoldDB" id="A0AAJ4TLS9"/>
<organism evidence="1 2">
    <name type="scientific">Francisella salimarina</name>
    <dbReference type="NCBI Taxonomy" id="2599927"/>
    <lineage>
        <taxon>Bacteria</taxon>
        <taxon>Pseudomonadati</taxon>
        <taxon>Pseudomonadota</taxon>
        <taxon>Gammaproteobacteria</taxon>
        <taxon>Thiotrichales</taxon>
        <taxon>Francisellaceae</taxon>
        <taxon>Francisella</taxon>
    </lineage>
</organism>
<dbReference type="KEGG" id="fsr:KQR59_04115"/>
<proteinExistence type="predicted"/>
<name>A0AAJ4TLS9_9GAMM</name>
<sequence length="35" mass="3990">MGENSVGWVLSEVENWLNDRISERDAKPDSSQNLN</sequence>